<gene>
    <name evidence="5" type="ORF">ERS852582_01163</name>
</gene>
<dbReference type="EMBL" id="CYXN01000006">
    <property type="protein sequence ID" value="CUM92587.1"/>
    <property type="molecule type" value="Genomic_DNA"/>
</dbReference>
<comment type="similarity">
    <text evidence="2">Belongs to the N-acylglucosamine 2-epimerase family.</text>
</comment>
<dbReference type="Gene3D" id="1.50.10.10">
    <property type="match status" value="1"/>
</dbReference>
<sequence length="393" mass="45351">MSSIKQAAEEMLLQTIIPFWKGLRDEENGGFYGYMDFDLKLDKKAEKGCILNSRILWFFSEAAMLTGRADLAEDARHAYQFFLKNCYDEANGGVYWSCDYTGKPQDTTKHTYNQGFAIYALSAYYRLTKDPVALTYAKKIFHLIEQHCTDSEGYLEAFTIDWKPESNEKLSENGVMAAKTMNTLLHVFEGYAGLYQASHDPEVGKALRRILDIYEHKIYSPELHRQLVFFDQHYNSIIDLYSYGHDIESSWLIDWGCDLLGDAALSKRIHAINSDLAAHIYKEAYIDHSVVNECDRGKVNTTRVWWVQAESVLGFVNEYNKSGDAKYRDAAADIYHYICNVMVDKRPGSEWFWEVDADGKPSSRKPILEPWKCPYHNGRMCMELIRRNPDVTV</sequence>
<dbReference type="PANTHER" id="PTHR15108">
    <property type="entry name" value="N-ACYLGLUCOSAMINE-2-EPIMERASE"/>
    <property type="match status" value="1"/>
</dbReference>
<comment type="similarity">
    <text evidence="4">Belongs to the cellobiose 2-epimerase family.</text>
</comment>
<dbReference type="InterPro" id="IPR010819">
    <property type="entry name" value="AGE/CE"/>
</dbReference>
<dbReference type="InterPro" id="IPR028584">
    <property type="entry name" value="Cellobiose_2_epim"/>
</dbReference>
<evidence type="ECO:0000313" key="5">
    <source>
        <dbReference type="EMBL" id="CUM92587.1"/>
    </source>
</evidence>
<dbReference type="GO" id="GO:0016787">
    <property type="term" value="F:hydrolase activity"/>
    <property type="evidence" value="ECO:0007669"/>
    <property type="project" value="UniProtKB-KW"/>
</dbReference>
<dbReference type="OrthoDB" id="5141876at2"/>
<dbReference type="Pfam" id="PF07221">
    <property type="entry name" value="GlcNAc_2-epim"/>
    <property type="match status" value="1"/>
</dbReference>
<dbReference type="EC" id="5.1.3.11" evidence="4"/>
<comment type="catalytic activity">
    <reaction evidence="1 4">
        <text>D-cellobiose = beta-D-glucosyl-(1-&gt;4)-D-mannopyranose</text>
        <dbReference type="Rhea" id="RHEA:23384"/>
        <dbReference type="ChEBI" id="CHEBI:17057"/>
        <dbReference type="ChEBI" id="CHEBI:47931"/>
        <dbReference type="EC" id="5.1.3.11"/>
    </reaction>
</comment>
<protein>
    <recommendedName>
        <fullName evidence="4">Cellobiose 2-epimerase</fullName>
        <shortName evidence="4">CE</shortName>
        <ecNumber evidence="4">5.1.3.11</ecNumber>
    </recommendedName>
</protein>
<evidence type="ECO:0000256" key="2">
    <source>
        <dbReference type="ARBA" id="ARBA00008558"/>
    </source>
</evidence>
<dbReference type="GO" id="GO:0005975">
    <property type="term" value="P:carbohydrate metabolic process"/>
    <property type="evidence" value="ECO:0007669"/>
    <property type="project" value="InterPro"/>
</dbReference>
<evidence type="ECO:0000256" key="4">
    <source>
        <dbReference type="HAMAP-Rule" id="MF_00929"/>
    </source>
</evidence>
<dbReference type="Proteomes" id="UP000095649">
    <property type="component" value="Unassembled WGS sequence"/>
</dbReference>
<dbReference type="HAMAP" id="MF_00929">
    <property type="entry name" value="Cellobiose_2_epim"/>
    <property type="match status" value="1"/>
</dbReference>
<dbReference type="RefSeq" id="WP_055185738.1">
    <property type="nucleotide sequence ID" value="NZ_CYXN01000006.1"/>
</dbReference>
<dbReference type="GO" id="GO:0047736">
    <property type="term" value="F:cellobiose epimerase activity"/>
    <property type="evidence" value="ECO:0007669"/>
    <property type="project" value="UniProtKB-UniRule"/>
</dbReference>
<keyword evidence="5" id="KW-0378">Hydrolase</keyword>
<proteinExistence type="inferred from homology"/>
<evidence type="ECO:0000313" key="6">
    <source>
        <dbReference type="Proteomes" id="UP000095649"/>
    </source>
</evidence>
<dbReference type="InterPro" id="IPR012341">
    <property type="entry name" value="6hp_glycosidase-like_sf"/>
</dbReference>
<comment type="function">
    <text evidence="4">Catalyzes the reversible epimerization of cellobiose to 4-O-beta-D-glucopyranosyl-D-mannose (Glc-Man).</text>
</comment>
<dbReference type="SUPFAM" id="SSF48208">
    <property type="entry name" value="Six-hairpin glycosidases"/>
    <property type="match status" value="1"/>
</dbReference>
<keyword evidence="3 4" id="KW-0413">Isomerase</keyword>
<accession>A0A173SS24</accession>
<name>A0A173SS24_9FIRM</name>
<dbReference type="InterPro" id="IPR008928">
    <property type="entry name" value="6-hairpin_glycosidase_sf"/>
</dbReference>
<reference evidence="5 6" key="1">
    <citation type="submission" date="2015-09" db="EMBL/GenBank/DDBJ databases">
        <authorList>
            <consortium name="Pathogen Informatics"/>
        </authorList>
    </citation>
    <scope>NUCLEOTIDE SEQUENCE [LARGE SCALE GENOMIC DNA]</scope>
    <source>
        <strain evidence="5 6">2789STDY5834970</strain>
    </source>
</reference>
<evidence type="ECO:0000256" key="1">
    <source>
        <dbReference type="ARBA" id="ARBA00001470"/>
    </source>
</evidence>
<dbReference type="AlphaFoldDB" id="A0A173SS24"/>
<evidence type="ECO:0000256" key="3">
    <source>
        <dbReference type="ARBA" id="ARBA00023235"/>
    </source>
</evidence>
<organism evidence="5 6">
    <name type="scientific">Faecalibacterium prausnitzii</name>
    <dbReference type="NCBI Taxonomy" id="853"/>
    <lineage>
        <taxon>Bacteria</taxon>
        <taxon>Bacillati</taxon>
        <taxon>Bacillota</taxon>
        <taxon>Clostridia</taxon>
        <taxon>Eubacteriales</taxon>
        <taxon>Oscillospiraceae</taxon>
        <taxon>Faecalibacterium</taxon>
    </lineage>
</organism>